<accession>A0ABW1XJT0</accession>
<feature type="transmembrane region" description="Helical" evidence="1">
    <location>
        <begin position="188"/>
        <end position="209"/>
    </location>
</feature>
<comment type="caution">
    <text evidence="2">The sequence shown here is derived from an EMBL/GenBank/DDBJ whole genome shotgun (WGS) entry which is preliminary data.</text>
</comment>
<keyword evidence="1" id="KW-0812">Transmembrane</keyword>
<name>A0ABW1XJT0_9ALTE</name>
<gene>
    <name evidence="2" type="ORF">ACFP85_05135</name>
</gene>
<keyword evidence="1" id="KW-1133">Transmembrane helix</keyword>
<evidence type="ECO:0000313" key="2">
    <source>
        <dbReference type="EMBL" id="MFC6439533.1"/>
    </source>
</evidence>
<dbReference type="Proteomes" id="UP001596364">
    <property type="component" value="Unassembled WGS sequence"/>
</dbReference>
<organism evidence="2 3">
    <name type="scientific">Pseudobowmanella zhangzhouensis</name>
    <dbReference type="NCBI Taxonomy" id="1537679"/>
    <lineage>
        <taxon>Bacteria</taxon>
        <taxon>Pseudomonadati</taxon>
        <taxon>Pseudomonadota</taxon>
        <taxon>Gammaproteobacteria</taxon>
        <taxon>Alteromonadales</taxon>
        <taxon>Alteromonadaceae</taxon>
    </lineage>
</organism>
<proteinExistence type="predicted"/>
<protein>
    <submittedName>
        <fullName evidence="2">Uncharacterized protein</fullName>
    </submittedName>
</protein>
<reference evidence="3" key="1">
    <citation type="journal article" date="2019" name="Int. J. Syst. Evol. Microbiol.">
        <title>The Global Catalogue of Microorganisms (GCM) 10K type strain sequencing project: providing services to taxonomists for standard genome sequencing and annotation.</title>
        <authorList>
            <consortium name="The Broad Institute Genomics Platform"/>
            <consortium name="The Broad Institute Genome Sequencing Center for Infectious Disease"/>
            <person name="Wu L."/>
            <person name="Ma J."/>
        </authorList>
    </citation>
    <scope>NUCLEOTIDE SEQUENCE [LARGE SCALE GENOMIC DNA]</scope>
    <source>
        <strain evidence="3">CGMCC 1.16031</strain>
    </source>
</reference>
<feature type="transmembrane region" description="Helical" evidence="1">
    <location>
        <begin position="25"/>
        <end position="43"/>
    </location>
</feature>
<dbReference type="EMBL" id="JBHSUS010000001">
    <property type="protein sequence ID" value="MFC6439533.1"/>
    <property type="molecule type" value="Genomic_DNA"/>
</dbReference>
<evidence type="ECO:0000313" key="3">
    <source>
        <dbReference type="Proteomes" id="UP001596364"/>
    </source>
</evidence>
<feature type="transmembrane region" description="Helical" evidence="1">
    <location>
        <begin position="117"/>
        <end position="137"/>
    </location>
</feature>
<keyword evidence="3" id="KW-1185">Reference proteome</keyword>
<dbReference type="RefSeq" id="WP_377148558.1">
    <property type="nucleotide sequence ID" value="NZ_JBHSUS010000001.1"/>
</dbReference>
<feature type="transmembrane region" description="Helical" evidence="1">
    <location>
        <begin position="76"/>
        <end position="97"/>
    </location>
</feature>
<evidence type="ECO:0000256" key="1">
    <source>
        <dbReference type="SAM" id="Phobius"/>
    </source>
</evidence>
<sequence>MAASYLTGSLNFPGASATDEQMRPFAGAIAMPTIIAYLWYALISIHDTAVDSFNQLAENIPEEQQKIKKKRFLQTAIRNTAISIVLSLLATFSYLYSEDLLAFDGNIVSITMNLMAVPFWFFIFFFIVHTVSLNNIATQEYLTKDSIDIMGIEKLAPVSKFVVNNTVKAAIIFVLIPLFWIGRQIPRIDIILTCLLLLGITFYLFMPVFKAQRIIAHKKAMAIQRIYKKLNDTMEENICGGRRITDNPRTLRRIACLIATKTEIAKVREWPVDVPQSLKVIAVTAAAPLSMVAGSLVDYALSQFNLFGL</sequence>
<keyword evidence="1" id="KW-0472">Membrane</keyword>
<feature type="transmembrane region" description="Helical" evidence="1">
    <location>
        <begin position="158"/>
        <end position="182"/>
    </location>
</feature>